<evidence type="ECO:0000256" key="2">
    <source>
        <dbReference type="ARBA" id="ARBA00001947"/>
    </source>
</evidence>
<keyword evidence="6" id="KW-0378">Hydrolase</keyword>
<dbReference type="InterPro" id="IPR000086">
    <property type="entry name" value="NUDIX_hydrolase_dom"/>
</dbReference>
<comment type="cofactor">
    <cofactor evidence="2">
        <name>Zn(2+)</name>
        <dbReference type="ChEBI" id="CHEBI:29105"/>
    </cofactor>
</comment>
<feature type="domain" description="Nudix hydrolase" evidence="10">
    <location>
        <begin position="248"/>
        <end position="376"/>
    </location>
</feature>
<dbReference type="GO" id="GO:0005777">
    <property type="term" value="C:peroxisome"/>
    <property type="evidence" value="ECO:0007669"/>
    <property type="project" value="TreeGrafter"/>
</dbReference>
<keyword evidence="12" id="KW-1185">Reference proteome</keyword>
<dbReference type="Gene3D" id="3.90.79.10">
    <property type="entry name" value="Nucleoside Triphosphate Pyrophosphohydrolase"/>
    <property type="match status" value="1"/>
</dbReference>
<evidence type="ECO:0000259" key="10">
    <source>
        <dbReference type="PROSITE" id="PS51462"/>
    </source>
</evidence>
<dbReference type="GO" id="GO:0006742">
    <property type="term" value="P:NADP+ catabolic process"/>
    <property type="evidence" value="ECO:0007669"/>
    <property type="project" value="TreeGrafter"/>
</dbReference>
<dbReference type="PANTHER" id="PTHR42904:SF6">
    <property type="entry name" value="NAD-CAPPED RNA HYDROLASE NUDT12"/>
    <property type="match status" value="1"/>
</dbReference>
<accession>U4LP02</accession>
<comment type="similarity">
    <text evidence="3">Belongs to the Nudix hydrolase family. NudC subfamily.</text>
</comment>
<dbReference type="Proteomes" id="UP000018144">
    <property type="component" value="Unassembled WGS sequence"/>
</dbReference>
<dbReference type="Pfam" id="PF00293">
    <property type="entry name" value="NUDIX"/>
    <property type="match status" value="1"/>
</dbReference>
<keyword evidence="5" id="KW-0479">Metal-binding</keyword>
<evidence type="ECO:0000256" key="1">
    <source>
        <dbReference type="ARBA" id="ARBA00001946"/>
    </source>
</evidence>
<dbReference type="FunFam" id="3.90.79.10:FF:000042">
    <property type="entry name" value="Probable NADH pyrophosphatase"/>
    <property type="match status" value="1"/>
</dbReference>
<comment type="catalytic activity">
    <reaction evidence="9">
        <text>a 5'-end NAD(+)-phospho-ribonucleoside in mRNA + H2O = a 5'-end phospho-adenosine-phospho-ribonucleoside in mRNA + beta-nicotinamide D-ribonucleotide + 2 H(+)</text>
        <dbReference type="Rhea" id="RHEA:60876"/>
        <dbReference type="Rhea" id="RHEA-COMP:15698"/>
        <dbReference type="Rhea" id="RHEA-COMP:15719"/>
        <dbReference type="ChEBI" id="CHEBI:14649"/>
        <dbReference type="ChEBI" id="CHEBI:15377"/>
        <dbReference type="ChEBI" id="CHEBI:15378"/>
        <dbReference type="ChEBI" id="CHEBI:144029"/>
        <dbReference type="ChEBI" id="CHEBI:144051"/>
    </reaction>
    <physiologicalReaction direction="left-to-right" evidence="9">
        <dbReference type="Rhea" id="RHEA:60877"/>
    </physiologicalReaction>
</comment>
<evidence type="ECO:0000256" key="3">
    <source>
        <dbReference type="ARBA" id="ARBA00009595"/>
    </source>
</evidence>
<dbReference type="InterPro" id="IPR015375">
    <property type="entry name" value="NADH_PPase-like_N"/>
</dbReference>
<dbReference type="Pfam" id="PF09296">
    <property type="entry name" value="NUDIX-like"/>
    <property type="match status" value="1"/>
</dbReference>
<dbReference type="PROSITE" id="PS51462">
    <property type="entry name" value="NUDIX"/>
    <property type="match status" value="1"/>
</dbReference>
<dbReference type="InterPro" id="IPR015797">
    <property type="entry name" value="NUDIX_hydrolase-like_dom_sf"/>
</dbReference>
<dbReference type="AlphaFoldDB" id="U4LP02"/>
<dbReference type="OrthoDB" id="10249612at2759"/>
<proteinExistence type="inferred from homology"/>
<dbReference type="SUPFAM" id="SSF55811">
    <property type="entry name" value="Nudix"/>
    <property type="match status" value="1"/>
</dbReference>
<dbReference type="Gene3D" id="3.90.79.20">
    <property type="match status" value="1"/>
</dbReference>
<dbReference type="PROSITE" id="PS00893">
    <property type="entry name" value="NUDIX_BOX"/>
    <property type="match status" value="1"/>
</dbReference>
<dbReference type="GO" id="GO:0019677">
    <property type="term" value="P:NAD+ catabolic process"/>
    <property type="evidence" value="ECO:0007669"/>
    <property type="project" value="TreeGrafter"/>
</dbReference>
<dbReference type="InterPro" id="IPR050241">
    <property type="entry name" value="NAD-cap_RNA_hydrolase_NudC"/>
</dbReference>
<dbReference type="GO" id="GO:0046872">
    <property type="term" value="F:metal ion binding"/>
    <property type="evidence" value="ECO:0007669"/>
    <property type="project" value="UniProtKB-KW"/>
</dbReference>
<comment type="cofactor">
    <cofactor evidence="1">
        <name>Mg(2+)</name>
        <dbReference type="ChEBI" id="CHEBI:18420"/>
    </cofactor>
</comment>
<dbReference type="GO" id="GO:0005829">
    <property type="term" value="C:cytosol"/>
    <property type="evidence" value="ECO:0007669"/>
    <property type="project" value="TreeGrafter"/>
</dbReference>
<dbReference type="eggNOG" id="KOG3084">
    <property type="taxonomic scope" value="Eukaryota"/>
</dbReference>
<sequence length="409" mass="45260">MYRALRRLTSLNRHFSTMSYNATYHVGTGAVLDYASGYMSQKFGPEVINYFSGSPINRVSFLRGNTAFLSAALPLSKFMLLNNTWDPLSNSAENLYFANYSTVEKLIGNPYSVPEDELIAAYNSTLPVPPTLLFLGLDESDNSSGFKYTSYSGQPYFAIAVGDWDPKVENTEWRRTRLDLKLVRGHAAMLAQARTLLDWNSRNVFCSMCGGRTVSVNAGTKRVCPGTDNGKALIECKSRVGVHNIAFPRTDPTVIMAIVNSIGDKVLLGRQRRWPEAFYSTLAGFCEPAESIEEAVRRETWEESGVKVGRVVVHSSQPWPYPASLMIGCIGEALPGGEDIHLGHDPELHMADWYDIKFIREMLAKPARGLDEGPPEGFKEGDIRLPPSTAIAHQLLLAVSNNFHGGLKI</sequence>
<dbReference type="STRING" id="1076935.U4LP02"/>
<organism evidence="11 12">
    <name type="scientific">Pyronema omphalodes (strain CBS 100304)</name>
    <name type="common">Pyronema confluens</name>
    <dbReference type="NCBI Taxonomy" id="1076935"/>
    <lineage>
        <taxon>Eukaryota</taxon>
        <taxon>Fungi</taxon>
        <taxon>Dikarya</taxon>
        <taxon>Ascomycota</taxon>
        <taxon>Pezizomycotina</taxon>
        <taxon>Pezizomycetes</taxon>
        <taxon>Pezizales</taxon>
        <taxon>Pyronemataceae</taxon>
        <taxon>Pyronema</taxon>
    </lineage>
</organism>
<reference evidence="11 12" key="1">
    <citation type="journal article" date="2013" name="PLoS Genet.">
        <title>The genome and development-dependent transcriptomes of Pyronema confluens: a window into fungal evolution.</title>
        <authorList>
            <person name="Traeger S."/>
            <person name="Altegoer F."/>
            <person name="Freitag M."/>
            <person name="Gabaldon T."/>
            <person name="Kempken F."/>
            <person name="Kumar A."/>
            <person name="Marcet-Houben M."/>
            <person name="Poggeler S."/>
            <person name="Stajich J.E."/>
            <person name="Nowrousian M."/>
        </authorList>
    </citation>
    <scope>NUCLEOTIDE SEQUENCE [LARGE SCALE GENOMIC DNA]</scope>
    <source>
        <strain evidence="12">CBS 100304</strain>
        <tissue evidence="11">Vegetative mycelium</tissue>
    </source>
</reference>
<evidence type="ECO:0000256" key="5">
    <source>
        <dbReference type="ARBA" id="ARBA00022723"/>
    </source>
</evidence>
<gene>
    <name evidence="11" type="ORF">PCON_09893</name>
</gene>
<dbReference type="Pfam" id="PF09297">
    <property type="entry name" value="Zn_ribbon_NUD"/>
    <property type="match status" value="1"/>
</dbReference>
<evidence type="ECO:0000256" key="4">
    <source>
        <dbReference type="ARBA" id="ARBA00012381"/>
    </source>
</evidence>
<dbReference type="EC" id="3.6.1.22" evidence="4"/>
<dbReference type="EMBL" id="HF935531">
    <property type="protein sequence ID" value="CCX31065.1"/>
    <property type="molecule type" value="Genomic_DNA"/>
</dbReference>
<dbReference type="InterPro" id="IPR015376">
    <property type="entry name" value="Znr_NADH_PPase"/>
</dbReference>
<keyword evidence="8" id="KW-0520">NAD</keyword>
<dbReference type="OMA" id="YSHAKMY"/>
<evidence type="ECO:0000256" key="9">
    <source>
        <dbReference type="ARBA" id="ARBA00023679"/>
    </source>
</evidence>
<evidence type="ECO:0000313" key="11">
    <source>
        <dbReference type="EMBL" id="CCX31065.1"/>
    </source>
</evidence>
<evidence type="ECO:0000256" key="7">
    <source>
        <dbReference type="ARBA" id="ARBA00022842"/>
    </source>
</evidence>
<dbReference type="InterPro" id="IPR049734">
    <property type="entry name" value="NudC-like_C"/>
</dbReference>
<keyword evidence="7" id="KW-0460">Magnesium</keyword>
<dbReference type="CDD" id="cd03429">
    <property type="entry name" value="NUDIX_NADH_pyrophosphatase_Nudt13"/>
    <property type="match status" value="1"/>
</dbReference>
<name>U4LP02_PYROM</name>
<evidence type="ECO:0000256" key="6">
    <source>
        <dbReference type="ARBA" id="ARBA00022801"/>
    </source>
</evidence>
<evidence type="ECO:0000256" key="8">
    <source>
        <dbReference type="ARBA" id="ARBA00023027"/>
    </source>
</evidence>
<dbReference type="InterPro" id="IPR020084">
    <property type="entry name" value="NUDIX_hydrolase_CS"/>
</dbReference>
<evidence type="ECO:0000313" key="12">
    <source>
        <dbReference type="Proteomes" id="UP000018144"/>
    </source>
</evidence>
<dbReference type="GO" id="GO:0035529">
    <property type="term" value="F:NADH pyrophosphatase activity"/>
    <property type="evidence" value="ECO:0007669"/>
    <property type="project" value="TreeGrafter"/>
</dbReference>
<dbReference type="PANTHER" id="PTHR42904">
    <property type="entry name" value="NUDIX HYDROLASE, NUDC SUBFAMILY"/>
    <property type="match status" value="1"/>
</dbReference>
<protein>
    <recommendedName>
        <fullName evidence="4">NAD(+) diphosphatase</fullName>
        <ecNumber evidence="4">3.6.1.22</ecNumber>
    </recommendedName>
</protein>